<comment type="caution">
    <text evidence="6">The sequence shown here is derived from an EMBL/GenBank/DDBJ whole genome shotgun (WGS) entry which is preliminary data.</text>
</comment>
<keyword evidence="7" id="KW-1185">Reference proteome</keyword>
<feature type="domain" description="RING-type" evidence="5">
    <location>
        <begin position="681"/>
        <end position="720"/>
    </location>
</feature>
<evidence type="ECO:0000313" key="7">
    <source>
        <dbReference type="Proteomes" id="UP001208570"/>
    </source>
</evidence>
<name>A0AAD9JES4_9ANNE</name>
<dbReference type="PROSITE" id="PS50089">
    <property type="entry name" value="ZF_RING_2"/>
    <property type="match status" value="1"/>
</dbReference>
<dbReference type="InterPro" id="IPR001841">
    <property type="entry name" value="Znf_RING"/>
</dbReference>
<keyword evidence="3" id="KW-0862">Zinc</keyword>
<evidence type="ECO:0000313" key="6">
    <source>
        <dbReference type="EMBL" id="KAK2151288.1"/>
    </source>
</evidence>
<dbReference type="SMART" id="SM00184">
    <property type="entry name" value="RING"/>
    <property type="match status" value="1"/>
</dbReference>
<reference evidence="6" key="1">
    <citation type="journal article" date="2023" name="Mol. Biol. Evol.">
        <title>Third-Generation Sequencing Reveals the Adaptive Role of the Epigenome in Three Deep-Sea Polychaetes.</title>
        <authorList>
            <person name="Perez M."/>
            <person name="Aroh O."/>
            <person name="Sun Y."/>
            <person name="Lan Y."/>
            <person name="Juniper S.K."/>
            <person name="Young C.R."/>
            <person name="Angers B."/>
            <person name="Qian P.Y."/>
        </authorList>
    </citation>
    <scope>NUCLEOTIDE SEQUENCE</scope>
    <source>
        <strain evidence="6">P08H-3</strain>
    </source>
</reference>
<accession>A0AAD9JES4</accession>
<evidence type="ECO:0000256" key="4">
    <source>
        <dbReference type="PROSITE-ProRule" id="PRU00175"/>
    </source>
</evidence>
<evidence type="ECO:0000259" key="5">
    <source>
        <dbReference type="PROSITE" id="PS50089"/>
    </source>
</evidence>
<dbReference type="SUPFAM" id="SSF57850">
    <property type="entry name" value="RING/U-box"/>
    <property type="match status" value="1"/>
</dbReference>
<gene>
    <name evidence="6" type="ORF">LSH36_368g05001</name>
</gene>
<dbReference type="PANTHER" id="PTHR22605:SF16">
    <property type="entry name" value="E3 UBIQUITIN-PROTEIN LIGASE RNF213"/>
    <property type="match status" value="1"/>
</dbReference>
<keyword evidence="2 4" id="KW-0863">Zinc-finger</keyword>
<dbReference type="PROSITE" id="PS00518">
    <property type="entry name" value="ZF_RING_1"/>
    <property type="match status" value="1"/>
</dbReference>
<dbReference type="Proteomes" id="UP001208570">
    <property type="component" value="Unassembled WGS sequence"/>
</dbReference>
<dbReference type="InterPro" id="IPR017907">
    <property type="entry name" value="Znf_RING_CS"/>
</dbReference>
<sequence>MHSSLKEAVLRPLLKKPGLDSELLKINNPISNLRVLSKLIEKVVAAHINAHMGGRWISYHIDDLHPENTRNQLPMLSSLERKSLAELYEEALQILDIQLESDITNAAQNSDDLQWQGEEDADSMDSNDSTAYRSEVVPEVGGMVQEVPCQMESGDLCTVHSDLSENILNEDYILTKQLTQVHRLPAPLITCLDVDNLVHRCIHKSAAMLMDYEADTGRKTERVPILLDLLSRKQDEDGKRVNGVTVLDVFHKRICLLLKEKESTVMAYTPSNWLSHEAASLECVNKAGTFRQAVIHYLEAKVMPLLAGLVAYADRDRNLDLIRDEPLDSWIHQFWLRIFQDCHITQYQYSDLQPVTAAGTSQNLTEFKVETFGISKSLFSISLPFSWIIYNQINSLLYHTQAKNDKVKEDPESLTERLLEMNLGHVLQWVNDHGHKDEMIERYLRDFVHMVYKAQTEEPNTEYKLISNSIRCAYREQEEREKNVIASSLSLSGIHVAYNNIQRRVNLCAQALHTWPDAVSKLESARSTYDSELFITDNEMTTDAQILYLMLKELDLPKEFDDEKKYKECRKDWMKKVDAFSPIIERMFDNVEGVTTKHEYGPVCLHVHTEFKHLWTRILAVYLFVQHVSIPKSKLYKCMPLWTLLKDDADLKTGKSMSKLENFIVTCNRMAANVYFKKETCKQCDEPLDNPVMLPCRHYICMKCVNEIDDLDQRLCPKCKKEFPSGLDFKTPKNKQNETDEHNLYKKRCNTFFMDLVSRLCFYGDSPPEKEVIVKLMNYVICEHKMKINVASEARRLRTRPMAILNDRIDPTPVVRSFLLQLLLRSNVSQVRDCLADFFNKYRGILDDDDQHVMELAVLCVHCLEDHYYNQANKRNTASERLTYICGLLDQSQQNLQDPGLNINKLEAIASVRFGLSEAARLMKYLMKQLFHLYGHEVLEQVVTYQNLAWVLPPELRQNPNQTISAKERDRNILLAIFREITGGMIKPEVQRPNEQVKEAIGNMLLKDYGIDQQDLLSRLLANRLAAQCRHLSVDDNQDHERMALIELLVHYWIVIGSTEAGKLLEPLCSLVNQPQNMMQSYLPTMPEDHLEEVRTALLKARRTFRGSDHIPVMWVCPNGHPYVIGDNVSQLVRQPAQLDDISEFVWQHLVVDLEVVAKSLGRNKEEATLFMHLLFKRMLSVKTAGLQTIDATLMSKEARRKWEARFTEYYIAPILSEFEQILPDINNQLATDNRLVNNPLMCVLYDVNQDADKHVDVENIQEENSMWSIHTRITVEHLTQEFLKTCQQSKKLSGTKTRGSQDREILQLFLKEEHHLRMLRCLPGIVQLQHMLACKFHRNINSADAIIINIGEFKRRYFEEHQREELKELMAIFNEAWDQLRGEIGTFAVGGSTIPAEYCEQTIDDNTCLAMLLPTLHGQGLCATALVYHLVKIHNDFMEEYSRMKKQALVGKVSSQDVTQHHLVSYDLEKDLIPIILANCNYSLTAGEHTRMEYDFIALERQIEERFIRGKPRINAEVPLIVFREEFTNASVFMELEKKIQQESLSSHQQQQIIRGFRHLMDLNDGLATLDITIGFLVSVSGEKDMALLDFIKKKLKMECGMLGRVAQKCCLKHAESLWLLLSYERAKHLTEVEQDAFEQLSDVYHEEVEDDVRQKLFDYFQHLHQLESFLPRLYEFMILHVAKTREDPNSEDYVDNTNQPLGCVLATYLDSRDYPEIPSLTDQQFPDEVCVKHCVSTWKIAMDVFLRH</sequence>
<dbReference type="GO" id="GO:0016887">
    <property type="term" value="F:ATP hydrolysis activity"/>
    <property type="evidence" value="ECO:0007669"/>
    <property type="project" value="InterPro"/>
</dbReference>
<dbReference type="GO" id="GO:0004842">
    <property type="term" value="F:ubiquitin-protein transferase activity"/>
    <property type="evidence" value="ECO:0007669"/>
    <property type="project" value="InterPro"/>
</dbReference>
<dbReference type="Gene3D" id="3.30.40.10">
    <property type="entry name" value="Zinc/RING finger domain, C3HC4 (zinc finger)"/>
    <property type="match status" value="1"/>
</dbReference>
<dbReference type="Pfam" id="PF13920">
    <property type="entry name" value="zf-C3HC4_3"/>
    <property type="match status" value="1"/>
</dbReference>
<dbReference type="InterPro" id="IPR031248">
    <property type="entry name" value="RNF213"/>
</dbReference>
<dbReference type="EMBL" id="JAODUP010000368">
    <property type="protein sequence ID" value="KAK2151288.1"/>
    <property type="molecule type" value="Genomic_DNA"/>
</dbReference>
<dbReference type="InterPro" id="IPR013083">
    <property type="entry name" value="Znf_RING/FYVE/PHD"/>
</dbReference>
<proteinExistence type="predicted"/>
<evidence type="ECO:0000256" key="2">
    <source>
        <dbReference type="ARBA" id="ARBA00022771"/>
    </source>
</evidence>
<evidence type="ECO:0000256" key="3">
    <source>
        <dbReference type="ARBA" id="ARBA00022833"/>
    </source>
</evidence>
<organism evidence="6 7">
    <name type="scientific">Paralvinella palmiformis</name>
    <dbReference type="NCBI Taxonomy" id="53620"/>
    <lineage>
        <taxon>Eukaryota</taxon>
        <taxon>Metazoa</taxon>
        <taxon>Spiralia</taxon>
        <taxon>Lophotrochozoa</taxon>
        <taxon>Annelida</taxon>
        <taxon>Polychaeta</taxon>
        <taxon>Sedentaria</taxon>
        <taxon>Canalipalpata</taxon>
        <taxon>Terebellida</taxon>
        <taxon>Terebelliformia</taxon>
        <taxon>Alvinellidae</taxon>
        <taxon>Paralvinella</taxon>
    </lineage>
</organism>
<dbReference type="GO" id="GO:0008270">
    <property type="term" value="F:zinc ion binding"/>
    <property type="evidence" value="ECO:0007669"/>
    <property type="project" value="UniProtKB-KW"/>
</dbReference>
<keyword evidence="1" id="KW-0479">Metal-binding</keyword>
<protein>
    <recommendedName>
        <fullName evidence="5">RING-type domain-containing protein</fullName>
    </recommendedName>
</protein>
<evidence type="ECO:0000256" key="1">
    <source>
        <dbReference type="ARBA" id="ARBA00022723"/>
    </source>
</evidence>
<dbReference type="PANTHER" id="PTHR22605">
    <property type="entry name" value="RZ-TYPE DOMAIN-CONTAINING PROTEIN"/>
    <property type="match status" value="1"/>
</dbReference>